<dbReference type="EMBL" id="BOQN01000098">
    <property type="protein sequence ID" value="GIM95752.1"/>
    <property type="molecule type" value="Genomic_DNA"/>
</dbReference>
<dbReference type="Gene3D" id="2.60.40.1120">
    <property type="entry name" value="Carboxypeptidase-like, regulatory domain"/>
    <property type="match status" value="1"/>
</dbReference>
<dbReference type="SUPFAM" id="SSF49464">
    <property type="entry name" value="Carboxypeptidase regulatory domain-like"/>
    <property type="match status" value="1"/>
</dbReference>
<sequence length="1488" mass="157452">MLSELGERTRVFANQNGSFTAESAATVQRVKNSTGRWVKPDPTLHRDADGRIAPAATSMRISFSGGGTGAAATIGKGESELGLHWPAALPVPTLAGANATYAEVLPGVDLVLTARAEGFSEVLVVKNTTAAANPALSAVRFRTTTTKLRLRQDTTGSLTAVDGAGATLFGSGNPVMWDSAKSGDRRPARVVTPGANRRAMPLRLTGDELVIQPDTAMLRDPATKFPVYIDPALGRTAWTMINSKYPSQSYWSYDRSDCPDPYGAIQCAKVGYTNDPTGMIYRSLFSFGISSLRSKHIQDAKLSMDTVYSWTNNDYGTQVRVAGAISSSTTWSNNSGSWGGVVATANSHAHDKVRRRTEWGVTSAVSTAAGGTSNTLTFGLRAVDETTVNQWKKFDAGTALLAVIYNSYPNVPDTITVGGQPCTRGAGQPYIRTLTPALKARQTDPDGTARLLKGWFYWYNQGGARTGTQTVSQASIVSGQYANATIPAGKLADGGKYIVQAITHDGIDYGQYSANCEFTVDISAPGAPSGVISTTYPNDGQLHGGVGTAGSFVLQPPSGVPTDFAGYAWTLDPAISAAAANQVAATQASPTATISITPTVDQQYTLRVWSRDKAGNFSAPFDYTFSVRAGTGPDARWTFDRSDGTDVSGHGNPVTPTGTWATGRGGYGFALQLNGTSQSAVTTGPIVTRDPNTGAATTVHSNGSFTVAATVKLDSLAGSGQRVVVAQNGANTSAYLLSYSVADQKWRFAVAQSDVGSPTTVAVVSNDVASTTAWTRLLATYDGTTHALRLYVNGIAQTATATSTTFDATGTVTIGRMGSGGYFPGAIDDVRIYGRALNSAESEFKLIGFPNPPSLSYNGGTKAYVGQNLQLVISAAGDPAVTKVKYQLGSTPPVTVTLPNPGEWATVTATSSFVDKPRFSAWAIDSAGNESPAVWVDLEFAEAPALNGQVTDWKTGNPLSGVTVSLTPGDLTRTTDAAGAYSFTGLADQDYVVTAAFGGSGCSNRIATSAVRTSAATTVNLAPAPSTIDRFGYRCDLAANTPFIAGTTKLNLTGDDVVSDAIALPFSMPYFGKSYDQGWVSSNGAMTLVDPHGDIGYSPVSLPARDYAPVAGLIPFWADLYLDDQAGVYTKAEGSGTTQRFVIEWRNIRFWWDDPAAATRFSFEVVLIANGDITFNYSGLYDDQSMGGVAAVGITSPGGAYAVQHSFETPDLNSNLAVTFDYPEDAWPIPTYTVSGTAYYNGQIAPNTYVYMEGHEQWTDGDARFQLPDVEEGTYDLWGLGGCVRTNQPNVVADQDVNVDLNLLAWTDDWDASCAATTTAFIPGTTPVTLAGEDPVPVPLGFEMPFFGRQVSSVGVVETAQIQFNTDAAGAELGGGLWVWPASYVVLDGQSQLLTGHTGAAPSRKTVLEWRNVVLTDHPDVRFTFEVVFAENGDQTVVFKDLPDMAAIDNHIEIWTWGPDRQGINYYETVMRALRAGQAVTFSQPVAG</sequence>
<name>A0A919W8V8_9ACTN</name>
<accession>A0A919W8V8</accession>
<proteinExistence type="predicted"/>
<organism evidence="4 5">
    <name type="scientific">Paractinoplanes toevensis</name>
    <dbReference type="NCBI Taxonomy" id="571911"/>
    <lineage>
        <taxon>Bacteria</taxon>
        <taxon>Bacillati</taxon>
        <taxon>Actinomycetota</taxon>
        <taxon>Actinomycetes</taxon>
        <taxon>Micromonosporales</taxon>
        <taxon>Micromonosporaceae</taxon>
        <taxon>Paractinoplanes</taxon>
    </lineage>
</organism>
<dbReference type="SMART" id="SM00560">
    <property type="entry name" value="LamGL"/>
    <property type="match status" value="1"/>
</dbReference>
<evidence type="ECO:0000256" key="2">
    <source>
        <dbReference type="ARBA" id="ARBA00023157"/>
    </source>
</evidence>
<dbReference type="Pfam" id="PF13385">
    <property type="entry name" value="Laminin_G_3"/>
    <property type="match status" value="1"/>
</dbReference>
<feature type="domain" description="LamG-like jellyroll fold" evidence="3">
    <location>
        <begin position="703"/>
        <end position="840"/>
    </location>
</feature>
<dbReference type="Proteomes" id="UP000677082">
    <property type="component" value="Unassembled WGS sequence"/>
</dbReference>
<dbReference type="NCBIfam" id="NF033679">
    <property type="entry name" value="DNRLRE_dom"/>
    <property type="match status" value="1"/>
</dbReference>
<dbReference type="InterPro" id="IPR013320">
    <property type="entry name" value="ConA-like_dom_sf"/>
</dbReference>
<reference evidence="4 5" key="1">
    <citation type="submission" date="2021-03" db="EMBL/GenBank/DDBJ databases">
        <title>Whole genome shotgun sequence of Actinoplanes toevensis NBRC 105298.</title>
        <authorList>
            <person name="Komaki H."/>
            <person name="Tamura T."/>
        </authorList>
    </citation>
    <scope>NUCLEOTIDE SEQUENCE [LARGE SCALE GENOMIC DNA]</scope>
    <source>
        <strain evidence="4 5">NBRC 105298</strain>
    </source>
</reference>
<dbReference type="Pfam" id="PF13620">
    <property type="entry name" value="CarboxypepD_reg"/>
    <property type="match status" value="1"/>
</dbReference>
<keyword evidence="2" id="KW-1015">Disulfide bond</keyword>
<gene>
    <name evidence="4" type="ORF">Ato02nite_075450</name>
</gene>
<dbReference type="Gene3D" id="2.60.120.200">
    <property type="match status" value="1"/>
</dbReference>
<evidence type="ECO:0000313" key="4">
    <source>
        <dbReference type="EMBL" id="GIM95752.1"/>
    </source>
</evidence>
<evidence type="ECO:0000313" key="5">
    <source>
        <dbReference type="Proteomes" id="UP000677082"/>
    </source>
</evidence>
<comment type="caution">
    <text evidence="4">The sequence shown here is derived from an EMBL/GenBank/DDBJ whole genome shotgun (WGS) entry which is preliminary data.</text>
</comment>
<evidence type="ECO:0000259" key="3">
    <source>
        <dbReference type="SMART" id="SM00560"/>
    </source>
</evidence>
<keyword evidence="5" id="KW-1185">Reference proteome</keyword>
<protein>
    <recommendedName>
        <fullName evidence="3">LamG-like jellyroll fold domain-containing protein</fullName>
    </recommendedName>
</protein>
<evidence type="ECO:0000256" key="1">
    <source>
        <dbReference type="ARBA" id="ARBA00022729"/>
    </source>
</evidence>
<dbReference type="SUPFAM" id="SSF49899">
    <property type="entry name" value="Concanavalin A-like lectins/glucanases"/>
    <property type="match status" value="1"/>
</dbReference>
<keyword evidence="1" id="KW-0732">Signal</keyword>
<dbReference type="InterPro" id="IPR008969">
    <property type="entry name" value="CarboxyPept-like_regulatory"/>
</dbReference>
<dbReference type="InterPro" id="IPR006558">
    <property type="entry name" value="LamG-like"/>
</dbReference>